<feature type="transmembrane region" description="Helical" evidence="1">
    <location>
        <begin position="51"/>
        <end position="69"/>
    </location>
</feature>
<dbReference type="InterPro" id="IPR000014">
    <property type="entry name" value="PAS"/>
</dbReference>
<keyword evidence="1" id="KW-0472">Membrane</keyword>
<feature type="transmembrane region" description="Helical" evidence="1">
    <location>
        <begin position="146"/>
        <end position="167"/>
    </location>
</feature>
<feature type="transmembrane region" description="Helical" evidence="1">
    <location>
        <begin position="22"/>
        <end position="44"/>
    </location>
</feature>
<dbReference type="EMBL" id="JAEUAW010000007">
    <property type="protein sequence ID" value="MBW9094134.1"/>
    <property type="molecule type" value="Genomic_DNA"/>
</dbReference>
<dbReference type="PROSITE" id="PS50112">
    <property type="entry name" value="PAS"/>
    <property type="match status" value="1"/>
</dbReference>
<keyword evidence="1" id="KW-0812">Transmembrane</keyword>
<feature type="domain" description="PAS" evidence="2">
    <location>
        <begin position="194"/>
        <end position="237"/>
    </location>
</feature>
<keyword evidence="1" id="KW-1133">Transmembrane helix</keyword>
<feature type="non-terminal residue" evidence="3">
    <location>
        <position position="237"/>
    </location>
</feature>
<proteinExistence type="predicted"/>
<name>A0ABS7HQ38_9MICO</name>
<evidence type="ECO:0000259" key="2">
    <source>
        <dbReference type="PROSITE" id="PS50112"/>
    </source>
</evidence>
<dbReference type="GO" id="GO:0016301">
    <property type="term" value="F:kinase activity"/>
    <property type="evidence" value="ECO:0007669"/>
    <property type="project" value="UniProtKB-KW"/>
</dbReference>
<gene>
    <name evidence="3" type="ORF">JNB62_10610</name>
</gene>
<protein>
    <submittedName>
        <fullName evidence="3">PAS domain-containing sensor histidine kinase</fullName>
    </submittedName>
</protein>
<dbReference type="RefSeq" id="WP_220300854.1">
    <property type="nucleotide sequence ID" value="NZ_JAEUAW010000007.1"/>
</dbReference>
<evidence type="ECO:0000256" key="1">
    <source>
        <dbReference type="SAM" id="Phobius"/>
    </source>
</evidence>
<organism evidence="3 4">
    <name type="scientific">Microbacterium jejuense</name>
    <dbReference type="NCBI Taxonomy" id="1263637"/>
    <lineage>
        <taxon>Bacteria</taxon>
        <taxon>Bacillati</taxon>
        <taxon>Actinomycetota</taxon>
        <taxon>Actinomycetes</taxon>
        <taxon>Micrococcales</taxon>
        <taxon>Microbacteriaceae</taxon>
        <taxon>Microbacterium</taxon>
    </lineage>
</organism>
<keyword evidence="4" id="KW-1185">Reference proteome</keyword>
<reference evidence="3 4" key="1">
    <citation type="journal article" date="2021" name="MBio">
        <title>Poor Competitiveness of Bradyrhizobium in Pigeon Pea Root Colonization in Indian Soils.</title>
        <authorList>
            <person name="Chalasani D."/>
            <person name="Basu A."/>
            <person name="Pullabhotla S.V.S.R.N."/>
            <person name="Jorrin B."/>
            <person name="Neal A.L."/>
            <person name="Poole P.S."/>
            <person name="Podile A.R."/>
            <person name="Tkacz A."/>
        </authorList>
    </citation>
    <scope>NUCLEOTIDE SEQUENCE [LARGE SCALE GENOMIC DNA]</scope>
    <source>
        <strain evidence="3 4">HU14</strain>
    </source>
</reference>
<accession>A0ABS7HQ38</accession>
<evidence type="ECO:0000313" key="3">
    <source>
        <dbReference type="EMBL" id="MBW9094134.1"/>
    </source>
</evidence>
<evidence type="ECO:0000313" key="4">
    <source>
        <dbReference type="Proteomes" id="UP001196843"/>
    </source>
</evidence>
<keyword evidence="3" id="KW-0418">Kinase</keyword>
<feature type="transmembrane region" description="Helical" evidence="1">
    <location>
        <begin position="106"/>
        <end position="134"/>
    </location>
</feature>
<keyword evidence="3" id="KW-0808">Transferase</keyword>
<sequence>MRIGAAEATFVVGTPDGRTRSIWLTQLVLAASVLITAILVMVLQPATFGRWNFLVGTLAVVVLTLATLAVPWSRLPAPAVLAVPFADALAIGLVSSGTDLRLGYLWVFPVMWVAMHFRATALAVMLALIGLILLVDSTITPGSIGALRVFVVLISLTFIGITAHLALRRTRSLRRLLRRQAGRLTASLGRRSDQERRTMEILNGIDTGIVRLSEAGTVLAVNDAYSRLYGLDPLDPT</sequence>
<dbReference type="Proteomes" id="UP001196843">
    <property type="component" value="Unassembled WGS sequence"/>
</dbReference>
<comment type="caution">
    <text evidence="3">The sequence shown here is derived from an EMBL/GenBank/DDBJ whole genome shotgun (WGS) entry which is preliminary data.</text>
</comment>